<keyword evidence="5" id="KW-0804">Transcription</keyword>
<dbReference type="Pfam" id="PF03466">
    <property type="entry name" value="LysR_substrate"/>
    <property type="match status" value="1"/>
</dbReference>
<keyword evidence="4" id="KW-0010">Activator</keyword>
<dbReference type="Gene3D" id="3.40.190.290">
    <property type="match status" value="1"/>
</dbReference>
<dbReference type="GO" id="GO:0003700">
    <property type="term" value="F:DNA-binding transcription factor activity"/>
    <property type="evidence" value="ECO:0007669"/>
    <property type="project" value="InterPro"/>
</dbReference>
<keyword evidence="3" id="KW-0238">DNA-binding</keyword>
<gene>
    <name evidence="7" type="ORF">SAMN05660282_01094</name>
</gene>
<keyword evidence="2" id="KW-0805">Transcription regulation</keyword>
<evidence type="ECO:0000256" key="3">
    <source>
        <dbReference type="ARBA" id="ARBA00023125"/>
    </source>
</evidence>
<accession>A0A1I2SDS3</accession>
<evidence type="ECO:0000259" key="6">
    <source>
        <dbReference type="PROSITE" id="PS50931"/>
    </source>
</evidence>
<dbReference type="Pfam" id="PF00126">
    <property type="entry name" value="HTH_1"/>
    <property type="match status" value="1"/>
</dbReference>
<proteinExistence type="inferred from homology"/>
<name>A0A1I2SDS3_9CORY</name>
<keyword evidence="8" id="KW-1185">Reference proteome</keyword>
<evidence type="ECO:0000256" key="2">
    <source>
        <dbReference type="ARBA" id="ARBA00023015"/>
    </source>
</evidence>
<protein>
    <submittedName>
        <fullName evidence="7">LysR family transcriptional regulator, chromosome initiation inhibitor</fullName>
    </submittedName>
</protein>
<evidence type="ECO:0000313" key="8">
    <source>
        <dbReference type="Proteomes" id="UP000199065"/>
    </source>
</evidence>
<dbReference type="RefSeq" id="WP_092285224.1">
    <property type="nucleotide sequence ID" value="NZ_FOPJ01000005.1"/>
</dbReference>
<dbReference type="OrthoDB" id="3252676at2"/>
<dbReference type="Proteomes" id="UP000199065">
    <property type="component" value="Unassembled WGS sequence"/>
</dbReference>
<dbReference type="GO" id="GO:0003677">
    <property type="term" value="F:DNA binding"/>
    <property type="evidence" value="ECO:0007669"/>
    <property type="project" value="UniProtKB-KW"/>
</dbReference>
<dbReference type="EMBL" id="FOPJ01000005">
    <property type="protein sequence ID" value="SFG50890.1"/>
    <property type="molecule type" value="Genomic_DNA"/>
</dbReference>
<dbReference type="NCBIfam" id="TIGR03298">
    <property type="entry name" value="argP"/>
    <property type="match status" value="1"/>
</dbReference>
<feature type="domain" description="HTH lysR-type" evidence="6">
    <location>
        <begin position="1"/>
        <end position="57"/>
    </location>
</feature>
<evidence type="ECO:0000256" key="4">
    <source>
        <dbReference type="ARBA" id="ARBA00023159"/>
    </source>
</evidence>
<dbReference type="AlphaFoldDB" id="A0A1I2SDS3"/>
<organism evidence="7 8">
    <name type="scientific">Corynebacterium spheniscorum</name>
    <dbReference type="NCBI Taxonomy" id="185761"/>
    <lineage>
        <taxon>Bacteria</taxon>
        <taxon>Bacillati</taxon>
        <taxon>Actinomycetota</taxon>
        <taxon>Actinomycetes</taxon>
        <taxon>Mycobacteriales</taxon>
        <taxon>Corynebacteriaceae</taxon>
        <taxon>Corynebacterium</taxon>
    </lineage>
</organism>
<dbReference type="InterPro" id="IPR005119">
    <property type="entry name" value="LysR_subst-bd"/>
</dbReference>
<dbReference type="InterPro" id="IPR036390">
    <property type="entry name" value="WH_DNA-bd_sf"/>
</dbReference>
<dbReference type="SUPFAM" id="SSF46785">
    <property type="entry name" value="Winged helix' DNA-binding domain"/>
    <property type="match status" value="1"/>
</dbReference>
<dbReference type="Gene3D" id="1.10.10.10">
    <property type="entry name" value="Winged helix-like DNA-binding domain superfamily/Winged helix DNA-binding domain"/>
    <property type="match status" value="1"/>
</dbReference>
<dbReference type="PANTHER" id="PTHR30579:SF2">
    <property type="entry name" value="HTH-TYPE TRANSCRIPTIONAL REGULATOR ARGP"/>
    <property type="match status" value="1"/>
</dbReference>
<evidence type="ECO:0000313" key="7">
    <source>
        <dbReference type="EMBL" id="SFG50890.1"/>
    </source>
</evidence>
<evidence type="ECO:0000256" key="1">
    <source>
        <dbReference type="ARBA" id="ARBA00009437"/>
    </source>
</evidence>
<dbReference type="STRING" id="185761.SAMN05660282_01094"/>
<dbReference type="PROSITE" id="PS50931">
    <property type="entry name" value="HTH_LYSR"/>
    <property type="match status" value="1"/>
</dbReference>
<reference evidence="7 8" key="1">
    <citation type="submission" date="2016-10" db="EMBL/GenBank/DDBJ databases">
        <authorList>
            <person name="de Groot N.N."/>
        </authorList>
    </citation>
    <scope>NUCLEOTIDE SEQUENCE [LARGE SCALE GENOMIC DNA]</scope>
    <source>
        <strain>J11</strain>
        <strain evidence="8">PG 39</strain>
    </source>
</reference>
<dbReference type="SUPFAM" id="SSF53850">
    <property type="entry name" value="Periplasmic binding protein-like II"/>
    <property type="match status" value="1"/>
</dbReference>
<dbReference type="InterPro" id="IPR017685">
    <property type="entry name" value="ArgP"/>
</dbReference>
<dbReference type="InterPro" id="IPR050176">
    <property type="entry name" value="LTTR"/>
</dbReference>
<dbReference type="PANTHER" id="PTHR30579">
    <property type="entry name" value="TRANSCRIPTIONAL REGULATOR"/>
    <property type="match status" value="1"/>
</dbReference>
<comment type="similarity">
    <text evidence="1">Belongs to the LysR transcriptional regulatory family.</text>
</comment>
<dbReference type="InterPro" id="IPR000847">
    <property type="entry name" value="LysR_HTH_N"/>
</dbReference>
<dbReference type="InterPro" id="IPR036388">
    <property type="entry name" value="WH-like_DNA-bd_sf"/>
</dbReference>
<evidence type="ECO:0000256" key="5">
    <source>
        <dbReference type="ARBA" id="ARBA00023163"/>
    </source>
</evidence>
<sequence>MNPAQLSTLLAILDEGSFEAAAAQLAITPSAVSQRIKALEKQVGRILIHRTAPPTATEAGEVLVQAARRMALLQAETDARLRERLDRVPLSIAVNADSVATWFSPVFRSVAQAGEATLRLRIEDEAHTLNLLRRGDVMGAVTRESQPVSGCDSLSLGVMHYRAVGTAELRDAFRLDNGELDWAAMPALRFGPRDALQDEDLHGRVQSATLGQRRISNIPSSEAFVKACCAGLGWALVPELQCCPLVESGELVCLDDEVLSVELHWQRWRLESRLLEGLTRAVVDAAHQVLEQKD</sequence>
<dbReference type="NCBIfam" id="NF002964">
    <property type="entry name" value="PRK03635.1"/>
    <property type="match status" value="1"/>
</dbReference>